<dbReference type="OrthoDB" id="291697at2"/>
<sequence length="123" mass="13035">MRHVRALGATIAAPLLSMLLCGCGEGRPAVESSTEEATVKGKVVIKGEPVHDGSIIFDPTNVERKMAPLRSAPIKDGVYTATTLIGDNTVRVDGKQAQKAGVNAGVRPFKVSRGENSFDLNFE</sequence>
<proteinExistence type="predicted"/>
<accession>L0D9B9</accession>
<dbReference type="PROSITE" id="PS51257">
    <property type="entry name" value="PROKAR_LIPOPROTEIN"/>
    <property type="match status" value="1"/>
</dbReference>
<evidence type="ECO:0000313" key="1">
    <source>
        <dbReference type="EMBL" id="AGA25455.1"/>
    </source>
</evidence>
<reference evidence="1 2" key="1">
    <citation type="submission" date="2012-02" db="EMBL/GenBank/DDBJ databases">
        <title>Complete sequence of chromosome of Singulisphaera acidiphila DSM 18658.</title>
        <authorList>
            <consortium name="US DOE Joint Genome Institute (JGI-PGF)"/>
            <person name="Lucas S."/>
            <person name="Copeland A."/>
            <person name="Lapidus A."/>
            <person name="Glavina del Rio T."/>
            <person name="Dalin E."/>
            <person name="Tice H."/>
            <person name="Bruce D."/>
            <person name="Goodwin L."/>
            <person name="Pitluck S."/>
            <person name="Peters L."/>
            <person name="Ovchinnikova G."/>
            <person name="Chertkov O."/>
            <person name="Kyrpides N."/>
            <person name="Mavromatis K."/>
            <person name="Ivanova N."/>
            <person name="Brettin T."/>
            <person name="Detter J.C."/>
            <person name="Han C."/>
            <person name="Larimer F."/>
            <person name="Land M."/>
            <person name="Hauser L."/>
            <person name="Markowitz V."/>
            <person name="Cheng J.-F."/>
            <person name="Hugenholtz P."/>
            <person name="Woyke T."/>
            <person name="Wu D."/>
            <person name="Tindall B."/>
            <person name="Pomrenke H."/>
            <person name="Brambilla E."/>
            <person name="Klenk H.-P."/>
            <person name="Eisen J.A."/>
        </authorList>
    </citation>
    <scope>NUCLEOTIDE SEQUENCE [LARGE SCALE GENOMIC DNA]</scope>
    <source>
        <strain evidence="2">ATCC BAA-1392 / DSM 18658 / VKM B-2454 / MOB10</strain>
    </source>
</reference>
<organism evidence="1 2">
    <name type="scientific">Singulisphaera acidiphila (strain ATCC BAA-1392 / DSM 18658 / VKM B-2454 / MOB10)</name>
    <dbReference type="NCBI Taxonomy" id="886293"/>
    <lineage>
        <taxon>Bacteria</taxon>
        <taxon>Pseudomonadati</taxon>
        <taxon>Planctomycetota</taxon>
        <taxon>Planctomycetia</taxon>
        <taxon>Isosphaerales</taxon>
        <taxon>Isosphaeraceae</taxon>
        <taxon>Singulisphaera</taxon>
    </lineage>
</organism>
<dbReference type="Proteomes" id="UP000010798">
    <property type="component" value="Chromosome"/>
</dbReference>
<dbReference type="AlphaFoldDB" id="L0D9B9"/>
<evidence type="ECO:0000313" key="2">
    <source>
        <dbReference type="Proteomes" id="UP000010798"/>
    </source>
</evidence>
<name>L0D9B9_SINAD</name>
<dbReference type="KEGG" id="saci:Sinac_1056"/>
<dbReference type="RefSeq" id="WP_015244632.1">
    <property type="nucleotide sequence ID" value="NC_019892.1"/>
</dbReference>
<protein>
    <submittedName>
        <fullName evidence="1">Uncharacterized protein</fullName>
    </submittedName>
</protein>
<keyword evidence="2" id="KW-1185">Reference proteome</keyword>
<gene>
    <name evidence="1" type="ordered locus">Sinac_1056</name>
</gene>
<dbReference type="EMBL" id="CP003364">
    <property type="protein sequence ID" value="AGA25455.1"/>
    <property type="molecule type" value="Genomic_DNA"/>
</dbReference>
<dbReference type="HOGENOM" id="CLU_155921_0_0_0"/>